<feature type="transmembrane region" description="Helical" evidence="1">
    <location>
        <begin position="21"/>
        <end position="37"/>
    </location>
</feature>
<organism evidence="2 3">
    <name type="scientific">Candidatus Lachnoclostridium pullistercoris</name>
    <dbReference type="NCBI Taxonomy" id="2838632"/>
    <lineage>
        <taxon>Bacteria</taxon>
        <taxon>Bacillati</taxon>
        <taxon>Bacillota</taxon>
        <taxon>Clostridia</taxon>
        <taxon>Lachnospirales</taxon>
        <taxon>Lachnospiraceae</taxon>
    </lineage>
</organism>
<feature type="non-terminal residue" evidence="2">
    <location>
        <position position="175"/>
    </location>
</feature>
<dbReference type="AlphaFoldDB" id="A0A9D2T607"/>
<gene>
    <name evidence="2" type="ORF">IAA04_02645</name>
</gene>
<keyword evidence="1" id="KW-0472">Membrane</keyword>
<keyword evidence="1" id="KW-1133">Transmembrane helix</keyword>
<comment type="caution">
    <text evidence="2">The sequence shown here is derived from an EMBL/GenBank/DDBJ whole genome shotgun (WGS) entry which is preliminary data.</text>
</comment>
<dbReference type="EMBL" id="DWWL01000012">
    <property type="protein sequence ID" value="HJC46934.1"/>
    <property type="molecule type" value="Genomic_DNA"/>
</dbReference>
<accession>A0A9D2T607</accession>
<proteinExistence type="predicted"/>
<reference evidence="2" key="1">
    <citation type="journal article" date="2021" name="PeerJ">
        <title>Extensive microbial diversity within the chicken gut microbiome revealed by metagenomics and culture.</title>
        <authorList>
            <person name="Gilroy R."/>
            <person name="Ravi A."/>
            <person name="Getino M."/>
            <person name="Pursley I."/>
            <person name="Horton D.L."/>
            <person name="Alikhan N.F."/>
            <person name="Baker D."/>
            <person name="Gharbi K."/>
            <person name="Hall N."/>
            <person name="Watson M."/>
            <person name="Adriaenssens E.M."/>
            <person name="Foster-Nyarko E."/>
            <person name="Jarju S."/>
            <person name="Secka A."/>
            <person name="Antonio M."/>
            <person name="Oren A."/>
            <person name="Chaudhuri R.R."/>
            <person name="La Ragione R."/>
            <person name="Hildebrand F."/>
            <person name="Pallen M.J."/>
        </authorList>
    </citation>
    <scope>NUCLEOTIDE SEQUENCE</scope>
    <source>
        <strain evidence="2">CHK183-5548</strain>
    </source>
</reference>
<evidence type="ECO:0000313" key="2">
    <source>
        <dbReference type="EMBL" id="HJC46934.1"/>
    </source>
</evidence>
<keyword evidence="1" id="KW-0812">Transmembrane</keyword>
<dbReference type="GO" id="GO:0016740">
    <property type="term" value="F:transferase activity"/>
    <property type="evidence" value="ECO:0007669"/>
    <property type="project" value="UniProtKB-KW"/>
</dbReference>
<evidence type="ECO:0000313" key="3">
    <source>
        <dbReference type="Proteomes" id="UP000823883"/>
    </source>
</evidence>
<keyword evidence="2" id="KW-0808">Transferase</keyword>
<protein>
    <submittedName>
        <fullName evidence="2">O-linked GlcNAc transferase-like protein</fullName>
    </submittedName>
</protein>
<reference evidence="2" key="2">
    <citation type="submission" date="2021-04" db="EMBL/GenBank/DDBJ databases">
        <authorList>
            <person name="Gilroy R."/>
        </authorList>
    </citation>
    <scope>NUCLEOTIDE SEQUENCE</scope>
    <source>
        <strain evidence="2">CHK183-5548</strain>
    </source>
</reference>
<name>A0A9D2T607_9FIRM</name>
<feature type="transmembrane region" description="Helical" evidence="1">
    <location>
        <begin position="49"/>
        <end position="72"/>
    </location>
</feature>
<sequence length="175" mass="20208">MRHRRKKGEYGYREYHRKIQLGEVLFGAVMILVQLGARQFTDSQAVKNVLTVMAILSVLPTANVASPLLAAWKYRTPPRAFLDRVRPYEEKFPILYDLILTSREAVMPVDAAAVHPTGVYLYCTSRKVDAKKAEKFFNDMFLSHRLDPHVKMIQDEKAFFQRLDSLKPAAEYEDD</sequence>
<evidence type="ECO:0000256" key="1">
    <source>
        <dbReference type="SAM" id="Phobius"/>
    </source>
</evidence>
<dbReference type="Proteomes" id="UP000823883">
    <property type="component" value="Unassembled WGS sequence"/>
</dbReference>